<keyword evidence="8 10" id="KW-0472">Membrane</keyword>
<keyword evidence="5 10" id="KW-0132">Cell division</keyword>
<dbReference type="InterPro" id="IPR040690">
    <property type="entry name" value="FtsX_ECD"/>
</dbReference>
<dbReference type="AlphaFoldDB" id="A0A163W7J6"/>
<evidence type="ECO:0000256" key="7">
    <source>
        <dbReference type="ARBA" id="ARBA00022989"/>
    </source>
</evidence>
<keyword evidence="6 11" id="KW-0812">Transmembrane</keyword>
<evidence type="ECO:0000313" key="15">
    <source>
        <dbReference type="Proteomes" id="UP000076630"/>
    </source>
</evidence>
<protein>
    <recommendedName>
        <fullName evidence="3 10">Cell division protein FtsX</fullName>
    </recommendedName>
</protein>
<feature type="domain" description="FtsX extracellular" evidence="13">
    <location>
        <begin position="54"/>
        <end position="145"/>
    </location>
</feature>
<comment type="subcellular location">
    <subcellularLocation>
        <location evidence="10">Cell inner membrane</location>
    </subcellularLocation>
    <subcellularLocation>
        <location evidence="1">Cell membrane</location>
        <topology evidence="1">Multi-pass membrane protein</topology>
    </subcellularLocation>
</comment>
<dbReference type="InterPro" id="IPR004513">
    <property type="entry name" value="FtsX"/>
</dbReference>
<proteinExistence type="inferred from homology"/>
<feature type="transmembrane region" description="Helical" evidence="11">
    <location>
        <begin position="166"/>
        <end position="193"/>
    </location>
</feature>
<dbReference type="Pfam" id="PF02687">
    <property type="entry name" value="FtsX"/>
    <property type="match status" value="1"/>
</dbReference>
<dbReference type="PIRSF" id="PIRSF003097">
    <property type="entry name" value="FtsX"/>
    <property type="match status" value="1"/>
</dbReference>
<keyword evidence="15" id="KW-1185">Reference proteome</keyword>
<evidence type="ECO:0000256" key="9">
    <source>
        <dbReference type="ARBA" id="ARBA00023306"/>
    </source>
</evidence>
<evidence type="ECO:0000256" key="1">
    <source>
        <dbReference type="ARBA" id="ARBA00004651"/>
    </source>
</evidence>
<evidence type="ECO:0000256" key="2">
    <source>
        <dbReference type="ARBA" id="ARBA00007379"/>
    </source>
</evidence>
<evidence type="ECO:0000256" key="11">
    <source>
        <dbReference type="SAM" id="Phobius"/>
    </source>
</evidence>
<sequence length="293" mass="33437">MASSYEKYQKRRLISSYFSVILSIFLVLFLLGTLSLFVINSKKISDNFRENIPMTIFFDKKTNKADLDKFGANLAKQEYIKEAKFVSKEDAAKEHQETLGEDFVEYLGFNPLQDSYDIHLKGEYVVNDSIDTILKELNTNTAISDIKYDKQLVDLVNENVDKITKWSLIIAAFMTVISMLLINSSLRLLIFSSRFTIKTMQMVGATKRFIRRPFIIHSIKLGVISSILAIIAITALTFYADSKLPDLNINPKEDYMPLVLVSVGIIILSIIITSISTFFATQRFLNLKSDELY</sequence>
<feature type="transmembrane region" description="Helical" evidence="11">
    <location>
        <begin position="259"/>
        <end position="280"/>
    </location>
</feature>
<evidence type="ECO:0000256" key="4">
    <source>
        <dbReference type="ARBA" id="ARBA00022475"/>
    </source>
</evidence>
<keyword evidence="10" id="KW-0997">Cell inner membrane</keyword>
<dbReference type="GO" id="GO:0005886">
    <property type="term" value="C:plasma membrane"/>
    <property type="evidence" value="ECO:0007669"/>
    <property type="project" value="UniProtKB-SubCell"/>
</dbReference>
<comment type="caution">
    <text evidence="14">The sequence shown here is derived from an EMBL/GenBank/DDBJ whole genome shotgun (WGS) entry which is preliminary data.</text>
</comment>
<feature type="transmembrane region" description="Helical" evidence="11">
    <location>
        <begin position="214"/>
        <end position="239"/>
    </location>
</feature>
<reference evidence="14 15" key="1">
    <citation type="submission" date="2016-01" db="EMBL/GenBank/DDBJ databases">
        <title>Whole genome sequencing of Myroides marinus L41.</title>
        <authorList>
            <person name="Hong K.W."/>
        </authorList>
    </citation>
    <scope>NUCLEOTIDE SEQUENCE [LARGE SCALE GENOMIC DNA]</scope>
    <source>
        <strain evidence="14 15">L41</strain>
    </source>
</reference>
<evidence type="ECO:0000256" key="3">
    <source>
        <dbReference type="ARBA" id="ARBA00021907"/>
    </source>
</evidence>
<dbReference type="Pfam" id="PF18075">
    <property type="entry name" value="FtsX_ECD"/>
    <property type="match status" value="1"/>
</dbReference>
<evidence type="ECO:0000259" key="13">
    <source>
        <dbReference type="Pfam" id="PF18075"/>
    </source>
</evidence>
<accession>A0A163W7J6</accession>
<evidence type="ECO:0000256" key="8">
    <source>
        <dbReference type="ARBA" id="ARBA00023136"/>
    </source>
</evidence>
<keyword evidence="7 11" id="KW-1133">Transmembrane helix</keyword>
<comment type="function">
    <text evidence="10">Required for cell division and gliding motility.</text>
</comment>
<dbReference type="PANTHER" id="PTHR47755">
    <property type="entry name" value="CELL DIVISION PROTEIN FTSX"/>
    <property type="match status" value="1"/>
</dbReference>
<comment type="similarity">
    <text evidence="2 10">Belongs to the ABC-4 integral membrane protein family. FtsX subfamily.</text>
</comment>
<dbReference type="OrthoDB" id="9813411at2"/>
<evidence type="ECO:0000256" key="5">
    <source>
        <dbReference type="ARBA" id="ARBA00022618"/>
    </source>
</evidence>
<gene>
    <name evidence="14" type="ORF">AV926_16370</name>
</gene>
<dbReference type="PANTHER" id="PTHR47755:SF1">
    <property type="entry name" value="CELL DIVISION PROTEIN FTSX"/>
    <property type="match status" value="1"/>
</dbReference>
<dbReference type="EMBL" id="LQNU01000079">
    <property type="protein sequence ID" value="KZE75978.1"/>
    <property type="molecule type" value="Genomic_DNA"/>
</dbReference>
<keyword evidence="9 10" id="KW-0131">Cell cycle</keyword>
<evidence type="ECO:0000313" key="14">
    <source>
        <dbReference type="EMBL" id="KZE75978.1"/>
    </source>
</evidence>
<dbReference type="Gene3D" id="3.30.70.3040">
    <property type="match status" value="1"/>
</dbReference>
<dbReference type="Proteomes" id="UP000076630">
    <property type="component" value="Unassembled WGS sequence"/>
</dbReference>
<keyword evidence="4 10" id="KW-1003">Cell membrane</keyword>
<evidence type="ECO:0000256" key="6">
    <source>
        <dbReference type="ARBA" id="ARBA00022692"/>
    </source>
</evidence>
<evidence type="ECO:0000259" key="12">
    <source>
        <dbReference type="Pfam" id="PF02687"/>
    </source>
</evidence>
<dbReference type="GO" id="GO:0051301">
    <property type="term" value="P:cell division"/>
    <property type="evidence" value="ECO:0007669"/>
    <property type="project" value="UniProtKB-KW"/>
</dbReference>
<dbReference type="InterPro" id="IPR003838">
    <property type="entry name" value="ABC3_permease_C"/>
</dbReference>
<evidence type="ECO:0000256" key="10">
    <source>
        <dbReference type="PIRNR" id="PIRNR003097"/>
    </source>
</evidence>
<feature type="domain" description="ABC3 transporter permease C-terminal" evidence="12">
    <location>
        <begin position="169"/>
        <end position="285"/>
    </location>
</feature>
<dbReference type="RefSeq" id="WP_038984346.1">
    <property type="nucleotide sequence ID" value="NZ_JWJO01000001.1"/>
</dbReference>
<name>A0A163W7J6_9FLAO</name>
<feature type="transmembrane region" description="Helical" evidence="11">
    <location>
        <begin position="17"/>
        <end position="39"/>
    </location>
</feature>
<organism evidence="14 15">
    <name type="scientific">Myroides marinus</name>
    <dbReference type="NCBI Taxonomy" id="703342"/>
    <lineage>
        <taxon>Bacteria</taxon>
        <taxon>Pseudomonadati</taxon>
        <taxon>Bacteroidota</taxon>
        <taxon>Flavobacteriia</taxon>
        <taxon>Flavobacteriales</taxon>
        <taxon>Flavobacteriaceae</taxon>
        <taxon>Myroides</taxon>
    </lineage>
</organism>